<proteinExistence type="inferred from homology"/>
<dbReference type="GO" id="GO:0005737">
    <property type="term" value="C:cytoplasm"/>
    <property type="evidence" value="ECO:0007669"/>
    <property type="project" value="UniProtKB-ARBA"/>
</dbReference>
<evidence type="ECO:0000313" key="9">
    <source>
        <dbReference type="Proteomes" id="UP000242642"/>
    </source>
</evidence>
<dbReference type="GO" id="GO:0008654">
    <property type="term" value="P:phospholipid biosynthetic process"/>
    <property type="evidence" value="ECO:0007669"/>
    <property type="project" value="UniProtKB-ARBA"/>
</dbReference>
<evidence type="ECO:0000313" key="8">
    <source>
        <dbReference type="EMBL" id="SES67614.1"/>
    </source>
</evidence>
<comment type="cofactor">
    <cofactor evidence="1">
        <name>Mg(2+)</name>
        <dbReference type="ChEBI" id="CHEBI:18420"/>
    </cofactor>
</comment>
<dbReference type="SFLD" id="SFLDG01017">
    <property type="entry name" value="Polyprenyl_Transferase_Like"/>
    <property type="match status" value="1"/>
</dbReference>
<evidence type="ECO:0000256" key="6">
    <source>
        <dbReference type="ARBA" id="ARBA00023229"/>
    </source>
</evidence>
<gene>
    <name evidence="8" type="ORF">SAMN02583745_00230</name>
</gene>
<dbReference type="SFLD" id="SFLDS00005">
    <property type="entry name" value="Isoprenoid_Synthase_Type_I"/>
    <property type="match status" value="1"/>
</dbReference>
<keyword evidence="5" id="KW-0460">Magnesium</keyword>
<protein>
    <submittedName>
        <fullName evidence="8">Farnesyl diphosphate synthase</fullName>
    </submittedName>
</protein>
<dbReference type="Pfam" id="PF00348">
    <property type="entry name" value="polyprenyl_synt"/>
    <property type="match status" value="1"/>
</dbReference>
<dbReference type="GO" id="GO:0046872">
    <property type="term" value="F:metal ion binding"/>
    <property type="evidence" value="ECO:0007669"/>
    <property type="project" value="UniProtKB-KW"/>
</dbReference>
<dbReference type="Proteomes" id="UP000242642">
    <property type="component" value="Unassembled WGS sequence"/>
</dbReference>
<dbReference type="RefSeq" id="WP_093316886.1">
    <property type="nucleotide sequence ID" value="NZ_FOHV01000001.1"/>
</dbReference>
<dbReference type="GO" id="GO:0016114">
    <property type="term" value="P:terpenoid biosynthetic process"/>
    <property type="evidence" value="ECO:0007669"/>
    <property type="project" value="UniProtKB-ARBA"/>
</dbReference>
<accession>A0A1H9YFD1</accession>
<dbReference type="NCBIfam" id="NF007877">
    <property type="entry name" value="PRK10581.1"/>
    <property type="match status" value="1"/>
</dbReference>
<dbReference type="CDD" id="cd00685">
    <property type="entry name" value="Trans_IPPS_HT"/>
    <property type="match status" value="1"/>
</dbReference>
<dbReference type="PROSITE" id="PS00444">
    <property type="entry name" value="POLYPRENYL_SYNTHASE_2"/>
    <property type="match status" value="1"/>
</dbReference>
<dbReference type="PANTHER" id="PTHR43281">
    <property type="entry name" value="FARNESYL DIPHOSPHATE SYNTHASE"/>
    <property type="match status" value="1"/>
</dbReference>
<evidence type="ECO:0000256" key="3">
    <source>
        <dbReference type="ARBA" id="ARBA00022679"/>
    </source>
</evidence>
<dbReference type="FunFam" id="1.10.600.10:FF:000001">
    <property type="entry name" value="Geranylgeranyl diphosphate synthase"/>
    <property type="match status" value="1"/>
</dbReference>
<evidence type="ECO:0000256" key="7">
    <source>
        <dbReference type="RuleBase" id="RU004466"/>
    </source>
</evidence>
<evidence type="ECO:0000256" key="4">
    <source>
        <dbReference type="ARBA" id="ARBA00022723"/>
    </source>
</evidence>
<dbReference type="PANTHER" id="PTHR43281:SF1">
    <property type="entry name" value="FARNESYL DIPHOSPHATE SYNTHASE"/>
    <property type="match status" value="1"/>
</dbReference>
<comment type="similarity">
    <text evidence="2 7">Belongs to the FPP/GGPP synthase family.</text>
</comment>
<dbReference type="NCBIfam" id="NF045485">
    <property type="entry name" value="FPPsyn"/>
    <property type="match status" value="1"/>
</dbReference>
<keyword evidence="9" id="KW-1185">Reference proteome</keyword>
<evidence type="ECO:0000256" key="5">
    <source>
        <dbReference type="ARBA" id="ARBA00022842"/>
    </source>
</evidence>
<evidence type="ECO:0000256" key="1">
    <source>
        <dbReference type="ARBA" id="ARBA00001946"/>
    </source>
</evidence>
<sequence length="318" mass="34712">MQKDVTPPSTSLNRFNQTLVEIQRKIDCVLSADLNRLKIEQNVPDVLFNAMHYGLLLGGKRLRPYLVYSTCQFLNVSDDIANAIATSIESIHAYSLIHDDLPAMDDDELRRGHPTCHIQFGEATAILAADSLQTFAFERLSADSLPIEPDRQIKLIQHLAQASGAAGMCGGQMLDLLSEKKVISLDKLKAIHKLKTGALIRASVMMPVVAANLENSPIGKHLDTYSSAIGLAFQIQDDILDVIGDTKILGKQAGADVLLGKNTYPSLLGLEGAMEMANTLIIEAKQALASVDDLMSEKNEIALNQLTDLADFIILRKH</sequence>
<dbReference type="PROSITE" id="PS00723">
    <property type="entry name" value="POLYPRENYL_SYNTHASE_1"/>
    <property type="match status" value="1"/>
</dbReference>
<dbReference type="OrthoDB" id="9805316at2"/>
<organism evidence="8 9">
    <name type="scientific">Thorsellia anophelis DSM 18579</name>
    <dbReference type="NCBI Taxonomy" id="1123402"/>
    <lineage>
        <taxon>Bacteria</taxon>
        <taxon>Pseudomonadati</taxon>
        <taxon>Pseudomonadota</taxon>
        <taxon>Gammaproteobacteria</taxon>
        <taxon>Enterobacterales</taxon>
        <taxon>Thorselliaceae</taxon>
        <taxon>Thorsellia</taxon>
    </lineage>
</organism>
<dbReference type="SUPFAM" id="SSF48576">
    <property type="entry name" value="Terpenoid synthases"/>
    <property type="match status" value="1"/>
</dbReference>
<dbReference type="InterPro" id="IPR033749">
    <property type="entry name" value="Polyprenyl_synt_CS"/>
</dbReference>
<dbReference type="InterPro" id="IPR053378">
    <property type="entry name" value="Prenyl_diphosphate_synthase"/>
</dbReference>
<dbReference type="InterPro" id="IPR000092">
    <property type="entry name" value="Polyprenyl_synt"/>
</dbReference>
<dbReference type="AlphaFoldDB" id="A0A1H9YFD1"/>
<keyword evidence="3 7" id="KW-0808">Transferase</keyword>
<dbReference type="GO" id="GO:0004659">
    <property type="term" value="F:prenyltransferase activity"/>
    <property type="evidence" value="ECO:0007669"/>
    <property type="project" value="InterPro"/>
</dbReference>
<dbReference type="STRING" id="1123402.SAMN02583745_00230"/>
<name>A0A1H9YFD1_9GAMM</name>
<dbReference type="InterPro" id="IPR008949">
    <property type="entry name" value="Isoprenoid_synthase_dom_sf"/>
</dbReference>
<reference evidence="9" key="1">
    <citation type="submission" date="2016-10" db="EMBL/GenBank/DDBJ databases">
        <authorList>
            <person name="Varghese N."/>
            <person name="Submissions S."/>
        </authorList>
    </citation>
    <scope>NUCLEOTIDE SEQUENCE [LARGE SCALE GENOMIC DNA]</scope>
    <source>
        <strain evidence="9">DSM 18579</strain>
    </source>
</reference>
<dbReference type="EMBL" id="FOHV01000001">
    <property type="protein sequence ID" value="SES67614.1"/>
    <property type="molecule type" value="Genomic_DNA"/>
</dbReference>
<dbReference type="Gene3D" id="1.10.600.10">
    <property type="entry name" value="Farnesyl Diphosphate Synthase"/>
    <property type="match status" value="1"/>
</dbReference>
<keyword evidence="4" id="KW-0479">Metal-binding</keyword>
<evidence type="ECO:0000256" key="2">
    <source>
        <dbReference type="ARBA" id="ARBA00006706"/>
    </source>
</evidence>
<keyword evidence="6" id="KW-0414">Isoprene biosynthesis</keyword>